<evidence type="ECO:0000256" key="9">
    <source>
        <dbReference type="PROSITE-ProRule" id="PRU01091"/>
    </source>
</evidence>
<keyword evidence="5" id="KW-0805">Transcription regulation</keyword>
<dbReference type="PROSITE" id="PS51755">
    <property type="entry name" value="OMPR_PHOB"/>
    <property type="match status" value="1"/>
</dbReference>
<dbReference type="SMART" id="SM00448">
    <property type="entry name" value="REC"/>
    <property type="match status" value="1"/>
</dbReference>
<gene>
    <name evidence="12" type="ORF">ACCI49_15605</name>
</gene>
<dbReference type="InterPro" id="IPR011006">
    <property type="entry name" value="CheY-like_superfamily"/>
</dbReference>
<dbReference type="EMBL" id="JBGMEK010000038">
    <property type="protein sequence ID" value="MFA0812339.1"/>
    <property type="molecule type" value="Genomic_DNA"/>
</dbReference>
<dbReference type="Gene3D" id="6.10.250.690">
    <property type="match status" value="1"/>
</dbReference>
<comment type="caution">
    <text evidence="12">The sequence shown here is derived from an EMBL/GenBank/DDBJ whole genome shotgun (WGS) entry which is preliminary data.</text>
</comment>
<dbReference type="Pfam" id="PF00486">
    <property type="entry name" value="Trans_reg_C"/>
    <property type="match status" value="1"/>
</dbReference>
<evidence type="ECO:0000256" key="6">
    <source>
        <dbReference type="ARBA" id="ARBA00023125"/>
    </source>
</evidence>
<proteinExistence type="predicted"/>
<keyword evidence="3 8" id="KW-0597">Phosphoprotein</keyword>
<dbReference type="InterPro" id="IPR039420">
    <property type="entry name" value="WalR-like"/>
</dbReference>
<evidence type="ECO:0000259" key="11">
    <source>
        <dbReference type="PROSITE" id="PS51755"/>
    </source>
</evidence>
<keyword evidence="13" id="KW-1185">Reference proteome</keyword>
<dbReference type="Pfam" id="PF00072">
    <property type="entry name" value="Response_reg"/>
    <property type="match status" value="1"/>
</dbReference>
<evidence type="ECO:0000256" key="7">
    <source>
        <dbReference type="ARBA" id="ARBA00023163"/>
    </source>
</evidence>
<comment type="subcellular location">
    <subcellularLocation>
        <location evidence="1">Cytoplasm</location>
    </subcellularLocation>
</comment>
<feature type="DNA-binding region" description="OmpR/PhoB-type" evidence="9">
    <location>
        <begin position="134"/>
        <end position="232"/>
    </location>
</feature>
<dbReference type="SUPFAM" id="SSF52172">
    <property type="entry name" value="CheY-like"/>
    <property type="match status" value="1"/>
</dbReference>
<dbReference type="Gene3D" id="3.40.50.2300">
    <property type="match status" value="1"/>
</dbReference>
<feature type="modified residue" description="4-aspartylphosphate" evidence="8">
    <location>
        <position position="59"/>
    </location>
</feature>
<dbReference type="PANTHER" id="PTHR48111">
    <property type="entry name" value="REGULATOR OF RPOS"/>
    <property type="match status" value="1"/>
</dbReference>
<name>A0ABV4P208_9GAMM</name>
<evidence type="ECO:0000256" key="3">
    <source>
        <dbReference type="ARBA" id="ARBA00022553"/>
    </source>
</evidence>
<evidence type="ECO:0000256" key="1">
    <source>
        <dbReference type="ARBA" id="ARBA00004496"/>
    </source>
</evidence>
<evidence type="ECO:0000256" key="4">
    <source>
        <dbReference type="ARBA" id="ARBA00023012"/>
    </source>
</evidence>
<keyword evidence="2" id="KW-0963">Cytoplasm</keyword>
<dbReference type="SMART" id="SM00862">
    <property type="entry name" value="Trans_reg_C"/>
    <property type="match status" value="1"/>
</dbReference>
<evidence type="ECO:0000256" key="5">
    <source>
        <dbReference type="ARBA" id="ARBA00023015"/>
    </source>
</evidence>
<dbReference type="CDD" id="cd00383">
    <property type="entry name" value="trans_reg_C"/>
    <property type="match status" value="1"/>
</dbReference>
<keyword evidence="4" id="KW-0902">Two-component regulatory system</keyword>
<evidence type="ECO:0000256" key="8">
    <source>
        <dbReference type="PROSITE-ProRule" id="PRU00169"/>
    </source>
</evidence>
<dbReference type="InterPro" id="IPR036388">
    <property type="entry name" value="WH-like_DNA-bd_sf"/>
</dbReference>
<dbReference type="InterPro" id="IPR001867">
    <property type="entry name" value="OmpR/PhoB-type_DNA-bd"/>
</dbReference>
<reference evidence="12 13" key="1">
    <citation type="submission" date="2024-08" db="EMBL/GenBank/DDBJ databases">
        <authorList>
            <person name="Ishaq N."/>
        </authorList>
    </citation>
    <scope>NUCLEOTIDE SEQUENCE [LARGE SCALE GENOMIC DNA]</scope>
    <source>
        <strain evidence="12 13">DSM 18651</strain>
    </source>
</reference>
<dbReference type="InterPro" id="IPR001789">
    <property type="entry name" value="Sig_transdc_resp-reg_receiver"/>
</dbReference>
<evidence type="ECO:0000313" key="12">
    <source>
        <dbReference type="EMBL" id="MFA0812339.1"/>
    </source>
</evidence>
<keyword evidence="6 9" id="KW-0238">DNA-binding</keyword>
<dbReference type="Proteomes" id="UP001569428">
    <property type="component" value="Unassembled WGS sequence"/>
</dbReference>
<feature type="domain" description="OmpR/PhoB-type" evidence="11">
    <location>
        <begin position="134"/>
        <end position="232"/>
    </location>
</feature>
<keyword evidence="7" id="KW-0804">Transcription</keyword>
<accession>A0ABV4P208</accession>
<protein>
    <submittedName>
        <fullName evidence="12">Response regulator transcription factor</fullName>
    </submittedName>
</protein>
<feature type="domain" description="Response regulatory" evidence="10">
    <location>
        <begin position="10"/>
        <end position="123"/>
    </location>
</feature>
<evidence type="ECO:0000259" key="10">
    <source>
        <dbReference type="PROSITE" id="PS50110"/>
    </source>
</evidence>
<evidence type="ECO:0000313" key="13">
    <source>
        <dbReference type="Proteomes" id="UP001569428"/>
    </source>
</evidence>
<dbReference type="PROSITE" id="PS50110">
    <property type="entry name" value="RESPONSE_REGULATORY"/>
    <property type="match status" value="1"/>
</dbReference>
<dbReference type="Gene3D" id="1.10.10.10">
    <property type="entry name" value="Winged helix-like DNA-binding domain superfamily/Winged helix DNA-binding domain"/>
    <property type="match status" value="1"/>
</dbReference>
<dbReference type="PANTHER" id="PTHR48111:SF39">
    <property type="entry name" value="TRANSCRIPTIONAL REGULATORY PROTEIN CPXR"/>
    <property type="match status" value="1"/>
</dbReference>
<organism evidence="12 13">
    <name type="scientific">Microbulbifer epialgicus</name>
    <dbReference type="NCBI Taxonomy" id="393907"/>
    <lineage>
        <taxon>Bacteria</taxon>
        <taxon>Pseudomonadati</taxon>
        <taxon>Pseudomonadota</taxon>
        <taxon>Gammaproteobacteria</taxon>
        <taxon>Cellvibrionales</taxon>
        <taxon>Microbulbiferaceae</taxon>
        <taxon>Microbulbifer</taxon>
    </lineage>
</organism>
<evidence type="ECO:0000256" key="2">
    <source>
        <dbReference type="ARBA" id="ARBA00022490"/>
    </source>
</evidence>
<sequence length="232" mass="26274">MSQKPPAQFNILIVEDDRELNNQLSEMIQSAGYRVNACYDGNSALLQAAKEQHQLILLDLMLPEMDGISLLKILRKTNQVPVIILTAMGAEEERITGLRQGADDYVAKPFNKTELLLRIEALLRRSQPVQAETLNHMEIDNLHLNLNAQQAFAGELAIEFTAIQFKLLWELAVHRGEVLSKAYLSQQVLNRTLGAYDRSLDMHLSRIRRKLACAGWRGDRLQTVHGKGYCLK</sequence>
<dbReference type="RefSeq" id="WP_020412749.1">
    <property type="nucleotide sequence ID" value="NZ_JBGMEK010000038.1"/>
</dbReference>